<dbReference type="InterPro" id="IPR054549">
    <property type="entry name" value="UVB_sens_RUS_dom"/>
</dbReference>
<dbReference type="Proteomes" id="UP001202328">
    <property type="component" value="Unassembled WGS sequence"/>
</dbReference>
<comment type="similarity">
    <text evidence="1">Belongs to the RUS1 family.</text>
</comment>
<reference evidence="4" key="1">
    <citation type="submission" date="2022-04" db="EMBL/GenBank/DDBJ databases">
        <title>A functionally conserved STORR gene fusion in Papaver species that diverged 16.8 million years ago.</title>
        <authorList>
            <person name="Catania T."/>
        </authorList>
    </citation>
    <scope>NUCLEOTIDE SEQUENCE</scope>
    <source>
        <strain evidence="4">S-188037</strain>
    </source>
</reference>
<dbReference type="InterPro" id="IPR006968">
    <property type="entry name" value="RUS_fam"/>
</dbReference>
<feature type="domain" description="Root UVB sensitive protein C-terminal" evidence="3">
    <location>
        <begin position="344"/>
        <end position="476"/>
    </location>
</feature>
<sequence>MTYTLHQFLPNFSLSPSRKRRNVVHFQIHCSSEFSKEKNEGLEEQSNVVLVERYRNGTAKRYVIDGNSKVQTFMEKQKAVTNDSEFSSSLNTKVSWLPDGIKVFVLPSGFPGSVSDDYLEYMLLQLPTNITGWICSILVTSSLLKAVGVGSFSGTSAAATAAAIKWVSKDGLGTLGRFFIGGRFGDLFDNDPKQWRMYADFIGSAGSIFDLTTPLFPAYFLPLASLGNLTKAVARGLRDPSFRVIQNHFAISGNLGEVAAKEEVWEVTAQLIGLGLGVLVLDSPGIQTSYTTLTLTWLSMRLLHLLLRYQSLSVLVFNTINLKRARMLVKSHVLHSVVPGYVDCNKKENFLSWQKFLKPSIIFGVSLEEIIDRERSVSKVKALLELYKGEQYILVVNQQLQTEFQVFISFKVNATGLSVLRSIWQTYWLYEHCQGRESKNVFDQLQESMLKLDARFDDFLKQLEEAGWDVKLIKLKVPTELLFEEMHTA</sequence>
<proteinExistence type="inferred from homology"/>
<dbReference type="PANTHER" id="PTHR12770:SF27">
    <property type="entry name" value="PROTEIN ROOT UVB SENSITIVE 5"/>
    <property type="match status" value="1"/>
</dbReference>
<evidence type="ECO:0000256" key="1">
    <source>
        <dbReference type="ARBA" id="ARBA00007558"/>
    </source>
</evidence>
<evidence type="ECO:0000313" key="4">
    <source>
        <dbReference type="EMBL" id="KAI3906595.1"/>
    </source>
</evidence>
<evidence type="ECO:0000259" key="2">
    <source>
        <dbReference type="Pfam" id="PF04884"/>
    </source>
</evidence>
<dbReference type="Pfam" id="PF24160">
    <property type="entry name" value="UVB_sens_C"/>
    <property type="match status" value="1"/>
</dbReference>
<dbReference type="PANTHER" id="PTHR12770">
    <property type="entry name" value="RUS1 FAMILY PROTEIN C16ORF58"/>
    <property type="match status" value="1"/>
</dbReference>
<gene>
    <name evidence="4" type="ORF">MKW98_009503</name>
</gene>
<comment type="caution">
    <text evidence="4">The sequence shown here is derived from an EMBL/GenBank/DDBJ whole genome shotgun (WGS) entry which is preliminary data.</text>
</comment>
<name>A0AAD4SJ66_9MAGN</name>
<dbReference type="InterPro" id="IPR055412">
    <property type="entry name" value="UVB_sens_C"/>
</dbReference>
<feature type="domain" description="Protein root UVB sensitive/RUS" evidence="2">
    <location>
        <begin position="95"/>
        <end position="334"/>
    </location>
</feature>
<evidence type="ECO:0000259" key="3">
    <source>
        <dbReference type="Pfam" id="PF24160"/>
    </source>
</evidence>
<keyword evidence="5" id="KW-1185">Reference proteome</keyword>
<dbReference type="Pfam" id="PF04884">
    <property type="entry name" value="UVB_sens_prot"/>
    <property type="match status" value="1"/>
</dbReference>
<organism evidence="4 5">
    <name type="scientific">Papaver atlanticum</name>
    <dbReference type="NCBI Taxonomy" id="357466"/>
    <lineage>
        <taxon>Eukaryota</taxon>
        <taxon>Viridiplantae</taxon>
        <taxon>Streptophyta</taxon>
        <taxon>Embryophyta</taxon>
        <taxon>Tracheophyta</taxon>
        <taxon>Spermatophyta</taxon>
        <taxon>Magnoliopsida</taxon>
        <taxon>Ranunculales</taxon>
        <taxon>Papaveraceae</taxon>
        <taxon>Papaveroideae</taxon>
        <taxon>Papaver</taxon>
    </lineage>
</organism>
<dbReference type="AlphaFoldDB" id="A0AAD4SJ66"/>
<evidence type="ECO:0008006" key="6">
    <source>
        <dbReference type="Google" id="ProtNLM"/>
    </source>
</evidence>
<accession>A0AAD4SJ66</accession>
<protein>
    <recommendedName>
        <fullName evidence="6">Protein root UVB sensitive 5</fullName>
    </recommendedName>
</protein>
<evidence type="ECO:0000313" key="5">
    <source>
        <dbReference type="Proteomes" id="UP001202328"/>
    </source>
</evidence>
<dbReference type="EMBL" id="JAJJMB010010755">
    <property type="protein sequence ID" value="KAI3906595.1"/>
    <property type="molecule type" value="Genomic_DNA"/>
</dbReference>